<feature type="transmembrane region" description="Helical" evidence="1">
    <location>
        <begin position="33"/>
        <end position="56"/>
    </location>
</feature>
<name>A0A6M2DB91_RHIMP</name>
<evidence type="ECO:0000256" key="1">
    <source>
        <dbReference type="SAM" id="Phobius"/>
    </source>
</evidence>
<feature type="transmembrane region" description="Helical" evidence="1">
    <location>
        <begin position="5"/>
        <end position="27"/>
    </location>
</feature>
<keyword evidence="1" id="KW-1133">Transmembrane helix</keyword>
<proteinExistence type="predicted"/>
<keyword evidence="1" id="KW-0812">Transmembrane</keyword>
<dbReference type="AlphaFoldDB" id="A0A6M2DB91"/>
<protein>
    <submittedName>
        <fullName evidence="2">Uncharacterized protein</fullName>
    </submittedName>
</protein>
<accession>A0A6M2DB91</accession>
<sequence length="75" mass="8662">MLHFVLIIMGFSSIFVVAAFFFSNTYYFSDALVLGAAVYVLRLANILLFSFSFFFTQTYVNLQIFMFFSCIPPKL</sequence>
<organism evidence="2">
    <name type="scientific">Rhipicephalus microplus</name>
    <name type="common">Cattle tick</name>
    <name type="synonym">Boophilus microplus</name>
    <dbReference type="NCBI Taxonomy" id="6941"/>
    <lineage>
        <taxon>Eukaryota</taxon>
        <taxon>Metazoa</taxon>
        <taxon>Ecdysozoa</taxon>
        <taxon>Arthropoda</taxon>
        <taxon>Chelicerata</taxon>
        <taxon>Arachnida</taxon>
        <taxon>Acari</taxon>
        <taxon>Parasitiformes</taxon>
        <taxon>Ixodida</taxon>
        <taxon>Ixodoidea</taxon>
        <taxon>Ixodidae</taxon>
        <taxon>Rhipicephalinae</taxon>
        <taxon>Rhipicephalus</taxon>
        <taxon>Boophilus</taxon>
    </lineage>
</organism>
<dbReference type="EMBL" id="GHWJ01010665">
    <property type="protein sequence ID" value="NOV43402.1"/>
    <property type="molecule type" value="Transcribed_RNA"/>
</dbReference>
<evidence type="ECO:0000313" key="2">
    <source>
        <dbReference type="EMBL" id="NOV43402.1"/>
    </source>
</evidence>
<keyword evidence="1" id="KW-0472">Membrane</keyword>
<reference evidence="2" key="1">
    <citation type="submission" date="2019-09" db="EMBL/GenBank/DDBJ databases">
        <title>Organ-specific transcriptomic study of the physiology of the cattle tick, Rhipicephalus microplus.</title>
        <authorList>
            <person name="Tirloni L."/>
            <person name="Braz G."/>
            <person name="Gandara A.C.P."/>
            <person name="Sabadin G.A."/>
            <person name="da Silva R.M."/>
            <person name="Guizzo M.G."/>
            <person name="Machado J.A."/>
            <person name="Costa E.P."/>
            <person name="Gomes H.F."/>
            <person name="Moraes J."/>
            <person name="Mota M.B.S."/>
            <person name="Mesquita R.D."/>
            <person name="Alvarenga P.H."/>
            <person name="Alves F."/>
            <person name="Seixas A."/>
            <person name="da Fonseca R.N."/>
            <person name="Fogaca A."/>
            <person name="Logullo C."/>
            <person name="Tanaka A."/>
            <person name="Daffre S."/>
            <person name="Termignoni C."/>
            <person name="Vaz I.S.Jr."/>
            <person name="Oliveira P.L."/>
            <person name="Ribeiro J.M."/>
        </authorList>
    </citation>
    <scope>NUCLEOTIDE SEQUENCE</scope>
    <source>
        <strain evidence="2">Porto Alegre</strain>
    </source>
</reference>